<sequence length="484" mass="54151">TIPQGFPQIPNEAFSLAETKIKELKSKQKSISKELAKITKKIRGDVLAIHETAFVAKDVLETLRKPGGTKRFAVIQGYIPKKMEKKFKDVTNQWMSVTEEIKDPEVLSNLPVHLQNPKWVRTYQVITDSQGIPKRGEFDPTWFIAVMWPIFYGIMFADLGHGLLLMGLGLLFKFKGQGMLSRWGMLLAMSGGAGAVAGVFQGEIFGFHLEHFVVFESLLQEGGPLYSISWLVGAISVAELTFEQVIMILKVSIFLGVIHLGWAFILRIHNFWRTGNKEAMFFEAIPNLFMWLGVFGVMMGAIGSGYDVMNMYSRIHTEAVPWITVIVGEWAVVWLIVRISVVVVIIALVLMIIGGLKHNKKHPEEGGDLVSVIMEVMLGKTVECLSHTISYARIGIMLLVHAALLLTVNEAYATLGGIDSPGAIVLIVGGQLGIMMIEGLIVYIQSLRLHLYEFFTKWYDGGSQPFKQLVPEMVYNSFSWKKRN</sequence>
<dbReference type="Pfam" id="PF01496">
    <property type="entry name" value="V_ATPase_I"/>
    <property type="match status" value="1"/>
</dbReference>
<name>A0A0F9IRF9_9ZZZZ</name>
<comment type="subcellular location">
    <subcellularLocation>
        <location evidence="1">Membrane</location>
        <topology evidence="1">Multi-pass membrane protein</topology>
    </subcellularLocation>
</comment>
<dbReference type="GO" id="GO:0007035">
    <property type="term" value="P:vacuolar acidification"/>
    <property type="evidence" value="ECO:0007669"/>
    <property type="project" value="TreeGrafter"/>
</dbReference>
<dbReference type="GO" id="GO:0046961">
    <property type="term" value="F:proton-transporting ATPase activity, rotational mechanism"/>
    <property type="evidence" value="ECO:0007669"/>
    <property type="project" value="InterPro"/>
</dbReference>
<proteinExistence type="inferred from homology"/>
<dbReference type="AlphaFoldDB" id="A0A0F9IRF9"/>
<evidence type="ECO:0000256" key="4">
    <source>
        <dbReference type="ARBA" id="ARBA00022692"/>
    </source>
</evidence>
<feature type="transmembrane region" description="Helical" evidence="8">
    <location>
        <begin position="391"/>
        <end position="412"/>
    </location>
</feature>
<keyword evidence="4 8" id="KW-0812">Transmembrane</keyword>
<dbReference type="PANTHER" id="PTHR11629:SF63">
    <property type="entry name" value="V-TYPE PROTON ATPASE SUBUNIT A"/>
    <property type="match status" value="1"/>
</dbReference>
<protein>
    <recommendedName>
        <fullName evidence="10">V-type ATP synthase subunit I</fullName>
    </recommendedName>
</protein>
<evidence type="ECO:0000256" key="5">
    <source>
        <dbReference type="ARBA" id="ARBA00022989"/>
    </source>
</evidence>
<evidence type="ECO:0000313" key="9">
    <source>
        <dbReference type="EMBL" id="KKL89732.1"/>
    </source>
</evidence>
<comment type="caution">
    <text evidence="9">The sequence shown here is derived from an EMBL/GenBank/DDBJ whole genome shotgun (WGS) entry which is preliminary data.</text>
</comment>
<keyword evidence="5 8" id="KW-1133">Transmembrane helix</keyword>
<reference evidence="9" key="1">
    <citation type="journal article" date="2015" name="Nature">
        <title>Complex archaea that bridge the gap between prokaryotes and eukaryotes.</title>
        <authorList>
            <person name="Spang A."/>
            <person name="Saw J.H."/>
            <person name="Jorgensen S.L."/>
            <person name="Zaremba-Niedzwiedzka K."/>
            <person name="Martijn J."/>
            <person name="Lind A.E."/>
            <person name="van Eijk R."/>
            <person name="Schleper C."/>
            <person name="Guy L."/>
            <person name="Ettema T.J."/>
        </authorList>
    </citation>
    <scope>NUCLEOTIDE SEQUENCE</scope>
</reference>
<evidence type="ECO:0000256" key="3">
    <source>
        <dbReference type="ARBA" id="ARBA00022448"/>
    </source>
</evidence>
<keyword evidence="7 8" id="KW-0472">Membrane</keyword>
<keyword evidence="6" id="KW-0406">Ion transport</keyword>
<evidence type="ECO:0000256" key="1">
    <source>
        <dbReference type="ARBA" id="ARBA00004141"/>
    </source>
</evidence>
<dbReference type="GO" id="GO:0033179">
    <property type="term" value="C:proton-transporting V-type ATPase, V0 domain"/>
    <property type="evidence" value="ECO:0007669"/>
    <property type="project" value="InterPro"/>
</dbReference>
<evidence type="ECO:0008006" key="10">
    <source>
        <dbReference type="Google" id="ProtNLM"/>
    </source>
</evidence>
<evidence type="ECO:0000256" key="8">
    <source>
        <dbReference type="SAM" id="Phobius"/>
    </source>
</evidence>
<feature type="non-terminal residue" evidence="9">
    <location>
        <position position="1"/>
    </location>
</feature>
<evidence type="ECO:0000256" key="7">
    <source>
        <dbReference type="ARBA" id="ARBA00023136"/>
    </source>
</evidence>
<feature type="transmembrane region" description="Helical" evidence="8">
    <location>
        <begin position="142"/>
        <end position="171"/>
    </location>
</feature>
<dbReference type="PANTHER" id="PTHR11629">
    <property type="entry name" value="VACUOLAR PROTON ATPASES"/>
    <property type="match status" value="1"/>
</dbReference>
<feature type="transmembrane region" description="Helical" evidence="8">
    <location>
        <begin position="288"/>
        <end position="309"/>
    </location>
</feature>
<feature type="transmembrane region" description="Helical" evidence="8">
    <location>
        <begin position="183"/>
        <end position="205"/>
    </location>
</feature>
<dbReference type="InterPro" id="IPR002490">
    <property type="entry name" value="V-ATPase_116kDa_su"/>
</dbReference>
<evidence type="ECO:0000256" key="6">
    <source>
        <dbReference type="ARBA" id="ARBA00023065"/>
    </source>
</evidence>
<evidence type="ECO:0000256" key="2">
    <source>
        <dbReference type="ARBA" id="ARBA00009904"/>
    </source>
</evidence>
<feature type="transmembrane region" description="Helical" evidence="8">
    <location>
        <begin position="424"/>
        <end position="444"/>
    </location>
</feature>
<keyword evidence="3" id="KW-0813">Transport</keyword>
<accession>A0A0F9IRF9</accession>
<organism evidence="9">
    <name type="scientific">marine sediment metagenome</name>
    <dbReference type="NCBI Taxonomy" id="412755"/>
    <lineage>
        <taxon>unclassified sequences</taxon>
        <taxon>metagenomes</taxon>
        <taxon>ecological metagenomes</taxon>
    </lineage>
</organism>
<gene>
    <name evidence="9" type="ORF">LCGC14_1911760</name>
</gene>
<feature type="transmembrane region" description="Helical" evidence="8">
    <location>
        <begin position="330"/>
        <end position="353"/>
    </location>
</feature>
<dbReference type="EMBL" id="LAZR01020205">
    <property type="protein sequence ID" value="KKL89732.1"/>
    <property type="molecule type" value="Genomic_DNA"/>
</dbReference>
<dbReference type="GO" id="GO:0051117">
    <property type="term" value="F:ATPase binding"/>
    <property type="evidence" value="ECO:0007669"/>
    <property type="project" value="TreeGrafter"/>
</dbReference>
<feature type="transmembrane region" description="Helical" evidence="8">
    <location>
        <begin position="249"/>
        <end position="268"/>
    </location>
</feature>
<comment type="similarity">
    <text evidence="2">Belongs to the V-ATPase 116 kDa subunit family.</text>
</comment>
<dbReference type="GO" id="GO:0016471">
    <property type="term" value="C:vacuolar proton-transporting V-type ATPase complex"/>
    <property type="evidence" value="ECO:0007669"/>
    <property type="project" value="TreeGrafter"/>
</dbReference>